<reference evidence="2" key="1">
    <citation type="submission" date="2022-06" db="EMBL/GenBank/DDBJ databases">
        <authorList>
            <person name="He X."/>
            <person name="Cao L."/>
            <person name="Zhang S."/>
            <person name="Xiao J."/>
            <person name="Tong Y."/>
        </authorList>
    </citation>
    <scope>NUCLEOTIDE SEQUENCE</scope>
</reference>
<organism evidence="2 3">
    <name type="scientific">Plectonema phage JingP1</name>
    <dbReference type="NCBI Taxonomy" id="2961687"/>
    <lineage>
        <taxon>Viruses</taxon>
        <taxon>Duplodnaviria</taxon>
        <taxon>Heunggongvirae</taxon>
        <taxon>Uroviricota</taxon>
        <taxon>Caudoviricetes</taxon>
        <taxon>Saffermanviridae</taxon>
        <taxon>Morrisvirus</taxon>
        <taxon>Morrisvirus JingP1</taxon>
    </lineage>
</organism>
<evidence type="ECO:0000313" key="2">
    <source>
        <dbReference type="EMBL" id="UTQ79785.1"/>
    </source>
</evidence>
<keyword evidence="3" id="KW-1185">Reference proteome</keyword>
<name>A0A9E7NNE0_9CAUD</name>
<evidence type="ECO:0000259" key="1">
    <source>
        <dbReference type="Pfam" id="PF13392"/>
    </source>
</evidence>
<keyword evidence="2" id="KW-0540">Nuclease</keyword>
<sequence length="153" mass="17847">MRSTRRVSYRVIYEYAMLNERLSYEKVATHFNVSGRTVRTAMRECCTDTEYENRTVNGKKYGKRKPIDGVWRTNGYLRTITPDWFKGGCERGTSFVHHLVWCADHSLSKVPAGLEIHHIDGDKLNNNPANLWAMTPTVHRKLHALERKLTVRR</sequence>
<proteinExistence type="predicted"/>
<dbReference type="InterPro" id="IPR003615">
    <property type="entry name" value="HNH_nuc"/>
</dbReference>
<dbReference type="Pfam" id="PF13392">
    <property type="entry name" value="HNH_3"/>
    <property type="match status" value="1"/>
</dbReference>
<protein>
    <submittedName>
        <fullName evidence="2">HNH endonuclease</fullName>
    </submittedName>
</protein>
<accession>A0A9E7NNE0</accession>
<feature type="domain" description="HNH nuclease" evidence="1">
    <location>
        <begin position="95"/>
        <end position="139"/>
    </location>
</feature>
<dbReference type="Gene3D" id="3.90.75.20">
    <property type="match status" value="1"/>
</dbReference>
<dbReference type="CDD" id="cd00085">
    <property type="entry name" value="HNHc"/>
    <property type="match status" value="1"/>
</dbReference>
<dbReference type="SUPFAM" id="SSF54060">
    <property type="entry name" value="His-Me finger endonucleases"/>
    <property type="match status" value="1"/>
</dbReference>
<keyword evidence="2" id="KW-0378">Hydrolase</keyword>
<keyword evidence="2" id="KW-0255">Endonuclease</keyword>
<dbReference type="GO" id="GO:0004519">
    <property type="term" value="F:endonuclease activity"/>
    <property type="evidence" value="ECO:0007669"/>
    <property type="project" value="UniProtKB-KW"/>
</dbReference>
<dbReference type="InterPro" id="IPR044925">
    <property type="entry name" value="His-Me_finger_sf"/>
</dbReference>
<dbReference type="EMBL" id="ON677538">
    <property type="protein sequence ID" value="UTQ79785.1"/>
    <property type="molecule type" value="Genomic_DNA"/>
</dbReference>
<dbReference type="Proteomes" id="UP001059684">
    <property type="component" value="Segment"/>
</dbReference>
<evidence type="ECO:0000313" key="3">
    <source>
        <dbReference type="Proteomes" id="UP001059684"/>
    </source>
</evidence>